<name>A0A9P6XNY0_9FUNG</name>
<organism evidence="1 2">
    <name type="scientific">Rhizopus delemar</name>
    <dbReference type="NCBI Taxonomy" id="936053"/>
    <lineage>
        <taxon>Eukaryota</taxon>
        <taxon>Fungi</taxon>
        <taxon>Fungi incertae sedis</taxon>
        <taxon>Mucoromycota</taxon>
        <taxon>Mucoromycotina</taxon>
        <taxon>Mucoromycetes</taxon>
        <taxon>Mucorales</taxon>
        <taxon>Mucorineae</taxon>
        <taxon>Rhizopodaceae</taxon>
        <taxon>Rhizopus</taxon>
    </lineage>
</organism>
<dbReference type="AlphaFoldDB" id="A0A9P6XNY0"/>
<dbReference type="Proteomes" id="UP000740926">
    <property type="component" value="Unassembled WGS sequence"/>
</dbReference>
<proteinExistence type="predicted"/>
<keyword evidence="2" id="KW-1185">Reference proteome</keyword>
<dbReference type="EMBL" id="JAANIU010014781">
    <property type="protein sequence ID" value="KAG1529551.1"/>
    <property type="molecule type" value="Genomic_DNA"/>
</dbReference>
<evidence type="ECO:0000313" key="1">
    <source>
        <dbReference type="EMBL" id="KAG1529551.1"/>
    </source>
</evidence>
<sequence>MMAKYLATSLATLNVVSAPRVISICLPISTISMSLVGLESRSTMLPASLAAWVPEFIATATSACASAGASLVPSPVIATSRPSD</sequence>
<accession>A0A9P6XNY0</accession>
<evidence type="ECO:0000313" key="2">
    <source>
        <dbReference type="Proteomes" id="UP000740926"/>
    </source>
</evidence>
<comment type="caution">
    <text evidence="1">The sequence shown here is derived from an EMBL/GenBank/DDBJ whole genome shotgun (WGS) entry which is preliminary data.</text>
</comment>
<protein>
    <submittedName>
        <fullName evidence="1">Uncharacterized protein</fullName>
    </submittedName>
</protein>
<reference evidence="1 2" key="1">
    <citation type="journal article" date="2020" name="Microb. Genom.">
        <title>Genetic diversity of clinical and environmental Mucorales isolates obtained from an investigation of mucormycosis cases among solid organ transplant recipients.</title>
        <authorList>
            <person name="Nguyen M.H."/>
            <person name="Kaul D."/>
            <person name="Muto C."/>
            <person name="Cheng S.J."/>
            <person name="Richter R.A."/>
            <person name="Bruno V.M."/>
            <person name="Liu G."/>
            <person name="Beyhan S."/>
            <person name="Sundermann A.J."/>
            <person name="Mounaud S."/>
            <person name="Pasculle A.W."/>
            <person name="Nierman W.C."/>
            <person name="Driscoll E."/>
            <person name="Cumbie R."/>
            <person name="Clancy C.J."/>
            <person name="Dupont C.L."/>
        </authorList>
    </citation>
    <scope>NUCLEOTIDE SEQUENCE [LARGE SCALE GENOMIC DNA]</scope>
    <source>
        <strain evidence="1 2">GL24</strain>
    </source>
</reference>
<gene>
    <name evidence="1" type="ORF">G6F50_017921</name>
</gene>